<evidence type="ECO:0000256" key="1">
    <source>
        <dbReference type="PROSITE-ProRule" id="PRU00285"/>
    </source>
</evidence>
<reference evidence="4 5" key="1">
    <citation type="submission" date="2021-05" db="EMBL/GenBank/DDBJ databases">
        <title>A Polyphasic approach of four new species of the genus Ohtaekwangia: Ohtaekwangia histidinii sp. nov., Ohtaekwangia cretensis sp. nov., Ohtaekwangia indiensis sp. nov., Ohtaekwangia reichenbachii sp. nov. from diverse environment.</title>
        <authorList>
            <person name="Octaviana S."/>
        </authorList>
    </citation>
    <scope>NUCLEOTIDE SEQUENCE [LARGE SCALE GENOMIC DNA]</scope>
    <source>
        <strain evidence="4 5">PWU4</strain>
    </source>
</reference>
<feature type="domain" description="SHSP" evidence="3">
    <location>
        <begin position="41"/>
        <end position="156"/>
    </location>
</feature>
<name>A0AAP2DHY4_9BACT</name>
<dbReference type="Gene3D" id="2.60.40.790">
    <property type="match status" value="1"/>
</dbReference>
<protein>
    <submittedName>
        <fullName evidence="4">Hsp20/alpha crystallin family protein</fullName>
    </submittedName>
</protein>
<dbReference type="PANTHER" id="PTHR11527">
    <property type="entry name" value="HEAT-SHOCK PROTEIN 20 FAMILY MEMBER"/>
    <property type="match status" value="1"/>
</dbReference>
<dbReference type="RefSeq" id="WP_254162108.1">
    <property type="nucleotide sequence ID" value="NZ_JAHESF010000005.1"/>
</dbReference>
<dbReference type="InterPro" id="IPR031107">
    <property type="entry name" value="Small_HSP"/>
</dbReference>
<dbReference type="PROSITE" id="PS01031">
    <property type="entry name" value="SHSP"/>
    <property type="match status" value="1"/>
</dbReference>
<accession>A0AAP2DHY4</accession>
<dbReference type="EMBL" id="JAHESF010000005">
    <property type="protein sequence ID" value="MBT1696723.1"/>
    <property type="molecule type" value="Genomic_DNA"/>
</dbReference>
<evidence type="ECO:0000313" key="5">
    <source>
        <dbReference type="Proteomes" id="UP001319200"/>
    </source>
</evidence>
<comment type="caution">
    <text evidence="4">The sequence shown here is derived from an EMBL/GenBank/DDBJ whole genome shotgun (WGS) entry which is preliminary data.</text>
</comment>
<dbReference type="InterPro" id="IPR008978">
    <property type="entry name" value="HSP20-like_chaperone"/>
</dbReference>
<evidence type="ECO:0000256" key="2">
    <source>
        <dbReference type="RuleBase" id="RU003616"/>
    </source>
</evidence>
<dbReference type="InterPro" id="IPR002068">
    <property type="entry name" value="A-crystallin/Hsp20_dom"/>
</dbReference>
<dbReference type="CDD" id="cd06464">
    <property type="entry name" value="ACD_sHsps-like"/>
    <property type="match status" value="1"/>
</dbReference>
<keyword evidence="5" id="KW-1185">Reference proteome</keyword>
<sequence length="156" mass="18335">MKVRRDKAKNDGRNRWIENSFNLPGMFDDFVTRDLFRPSFSSTGVSTPAVNVIETNDDFRLEMVAPGMKKENFHLELQDNVLTISYDHEDNREGARRDWKYITREYNYHSFSRSFSLPETIESEKIQAKYEDGILHVIIPKKDDAKGKRSRQINIT</sequence>
<evidence type="ECO:0000259" key="3">
    <source>
        <dbReference type="PROSITE" id="PS01031"/>
    </source>
</evidence>
<organism evidence="4 5">
    <name type="scientific">Chryseosolibacter histidini</name>
    <dbReference type="NCBI Taxonomy" id="2782349"/>
    <lineage>
        <taxon>Bacteria</taxon>
        <taxon>Pseudomonadati</taxon>
        <taxon>Bacteroidota</taxon>
        <taxon>Cytophagia</taxon>
        <taxon>Cytophagales</taxon>
        <taxon>Chryseotaleaceae</taxon>
        <taxon>Chryseosolibacter</taxon>
    </lineage>
</organism>
<dbReference type="Proteomes" id="UP001319200">
    <property type="component" value="Unassembled WGS sequence"/>
</dbReference>
<gene>
    <name evidence="4" type="ORF">KK083_07550</name>
</gene>
<dbReference type="Pfam" id="PF00011">
    <property type="entry name" value="HSP20"/>
    <property type="match status" value="1"/>
</dbReference>
<dbReference type="SUPFAM" id="SSF49764">
    <property type="entry name" value="HSP20-like chaperones"/>
    <property type="match status" value="1"/>
</dbReference>
<comment type="similarity">
    <text evidence="1 2">Belongs to the small heat shock protein (HSP20) family.</text>
</comment>
<proteinExistence type="inferred from homology"/>
<dbReference type="AlphaFoldDB" id="A0AAP2DHY4"/>
<evidence type="ECO:0000313" key="4">
    <source>
        <dbReference type="EMBL" id="MBT1696723.1"/>
    </source>
</evidence>